<organism evidence="2 3">
    <name type="scientific">Vibrio splendidus 12E03</name>
    <dbReference type="NCBI Taxonomy" id="1191305"/>
    <lineage>
        <taxon>Bacteria</taxon>
        <taxon>Pseudomonadati</taxon>
        <taxon>Pseudomonadota</taxon>
        <taxon>Gammaproteobacteria</taxon>
        <taxon>Vibrionales</taxon>
        <taxon>Vibrionaceae</taxon>
        <taxon>Vibrio</taxon>
    </lineage>
</organism>
<keyword evidence="1" id="KW-0812">Transmembrane</keyword>
<feature type="transmembrane region" description="Helical" evidence="1">
    <location>
        <begin position="12"/>
        <end position="35"/>
    </location>
</feature>
<protein>
    <recommendedName>
        <fullName evidence="4">DUF304 domain-containing protein</fullName>
    </recommendedName>
</protein>
<evidence type="ECO:0008006" key="4">
    <source>
        <dbReference type="Google" id="ProtNLM"/>
    </source>
</evidence>
<accession>A0A1E5FSH5</accession>
<evidence type="ECO:0000313" key="3">
    <source>
        <dbReference type="Proteomes" id="UP000094802"/>
    </source>
</evidence>
<keyword evidence="1" id="KW-0472">Membrane</keyword>
<evidence type="ECO:0000256" key="1">
    <source>
        <dbReference type="SAM" id="Phobius"/>
    </source>
</evidence>
<dbReference type="AlphaFoldDB" id="A0A1E5FSH5"/>
<dbReference type="EMBL" id="AJZD02000141">
    <property type="protein sequence ID" value="OEF93477.1"/>
    <property type="molecule type" value="Genomic_DNA"/>
</dbReference>
<feature type="transmembrane region" description="Helical" evidence="1">
    <location>
        <begin position="41"/>
        <end position="58"/>
    </location>
</feature>
<gene>
    <name evidence="2" type="ORF">A142_20675</name>
</gene>
<sequence length="131" mass="15035">MAREISFKNNGPHWNVVLSMTISYVIVSLAINFFYHTELQFFPFVTSIIIMIAFYALASRFTKSNLSLVGEDVHLHGIKADLVIKNSVFARQYIQVKSLTQKGYYKVNIRKGQVDKSDWEMLLNKASPQDV</sequence>
<comment type="caution">
    <text evidence="2">The sequence shown here is derived from an EMBL/GenBank/DDBJ whole genome shotgun (WGS) entry which is preliminary data.</text>
</comment>
<keyword evidence="1" id="KW-1133">Transmembrane helix</keyword>
<evidence type="ECO:0000313" key="2">
    <source>
        <dbReference type="EMBL" id="OEF93477.1"/>
    </source>
</evidence>
<reference evidence="2 3" key="1">
    <citation type="journal article" date="2012" name="Science">
        <title>Ecological populations of bacteria act as socially cohesive units of antibiotic production and resistance.</title>
        <authorList>
            <person name="Cordero O.X."/>
            <person name="Wildschutte H."/>
            <person name="Kirkup B."/>
            <person name="Proehl S."/>
            <person name="Ngo L."/>
            <person name="Hussain F."/>
            <person name="Le Roux F."/>
            <person name="Mincer T."/>
            <person name="Polz M.F."/>
        </authorList>
    </citation>
    <scope>NUCLEOTIDE SEQUENCE [LARGE SCALE GENOMIC DNA]</scope>
    <source>
        <strain evidence="2 3">12E03</strain>
    </source>
</reference>
<name>A0A1E5FSH5_VIBSP</name>
<dbReference type="Proteomes" id="UP000094802">
    <property type="component" value="Unassembled WGS sequence"/>
</dbReference>
<proteinExistence type="predicted"/>